<proteinExistence type="predicted"/>
<reference evidence="1" key="1">
    <citation type="submission" date="2022-08" db="UniProtKB">
        <authorList>
            <consortium name="EnsemblMetazoa"/>
        </authorList>
    </citation>
    <scope>IDENTIFICATION</scope>
    <source>
        <strain evidence="1">Israel</strain>
    </source>
</reference>
<evidence type="ECO:0000313" key="2">
    <source>
        <dbReference type="Proteomes" id="UP000092462"/>
    </source>
</evidence>
<dbReference type="Proteomes" id="UP000092462">
    <property type="component" value="Unassembled WGS sequence"/>
</dbReference>
<accession>A0A1B0DLR6</accession>
<organism evidence="1 2">
    <name type="scientific">Phlebotomus papatasi</name>
    <name type="common">Sandfly</name>
    <dbReference type="NCBI Taxonomy" id="29031"/>
    <lineage>
        <taxon>Eukaryota</taxon>
        <taxon>Metazoa</taxon>
        <taxon>Ecdysozoa</taxon>
        <taxon>Arthropoda</taxon>
        <taxon>Hexapoda</taxon>
        <taxon>Insecta</taxon>
        <taxon>Pterygota</taxon>
        <taxon>Neoptera</taxon>
        <taxon>Endopterygota</taxon>
        <taxon>Diptera</taxon>
        <taxon>Nematocera</taxon>
        <taxon>Psychodoidea</taxon>
        <taxon>Psychodidae</taxon>
        <taxon>Phlebotomus</taxon>
        <taxon>Phlebotomus</taxon>
    </lineage>
</organism>
<dbReference type="EMBL" id="AJVK01072734">
    <property type="status" value="NOT_ANNOTATED_CDS"/>
    <property type="molecule type" value="Genomic_DNA"/>
</dbReference>
<dbReference type="VEuPathDB" id="VectorBase:PPAI009306"/>
<dbReference type="EnsemblMetazoa" id="PPAI009306-RA">
    <property type="protein sequence ID" value="PPAI009306-PA"/>
    <property type="gene ID" value="PPAI009306"/>
</dbReference>
<keyword evidence="2" id="KW-1185">Reference proteome</keyword>
<evidence type="ECO:0000313" key="1">
    <source>
        <dbReference type="EnsemblMetazoa" id="PPAI009306-PA"/>
    </source>
</evidence>
<sequence length="101" mass="11312">MTPRRSSTVGRKPKPFVESSKRSQRRKAATIRQQYNRYEIAYAAQASLRAVGQNDAATIVKEIKETTPERGRKILIAYKTSSANAGIRPYTPDEALALMID</sequence>
<dbReference type="AlphaFoldDB" id="A0A1B0DLR6"/>
<protein>
    <submittedName>
        <fullName evidence="1">Uncharacterized protein</fullName>
    </submittedName>
</protein>
<name>A0A1B0DLR6_PHLPP</name>